<comment type="function">
    <text evidence="7">Catalyzes the formation of 6,7-dimethyl-8-ribityllumazine by condensation of 5-amino-6-(D-ribitylamino)uracil with 3,4-dihydroxy-2-butanone 4-phosphate. This is the penultimate step in the biosynthesis of riboflavin.</text>
</comment>
<protein>
    <recommendedName>
        <fullName evidence="3 7">6,7-dimethyl-8-ribityllumazine synthase</fullName>
        <shortName evidence="7">DMRL synthase</shortName>
        <ecNumber evidence="3 7">2.5.1.78</ecNumber>
    </recommendedName>
</protein>
<evidence type="ECO:0000256" key="1">
    <source>
        <dbReference type="ARBA" id="ARBA00004917"/>
    </source>
</evidence>
<comment type="pathway">
    <text evidence="1 7">Cofactor biosynthesis; riboflavin biosynthesis; riboflavin from 2-hydroxy-3-oxobutyl phosphate and 5-amino-6-(D-ribitylamino)uracil: step 1/2.</text>
</comment>
<comment type="similarity">
    <text evidence="2 7">Belongs to the DMRL synthase family.</text>
</comment>
<dbReference type="Pfam" id="PF00885">
    <property type="entry name" value="DMRL_synthase"/>
    <property type="match status" value="1"/>
</dbReference>
<dbReference type="GO" id="GO:0009349">
    <property type="term" value="C:riboflavin synthase complex"/>
    <property type="evidence" value="ECO:0007669"/>
    <property type="project" value="UniProtKB-UniRule"/>
</dbReference>
<dbReference type="PANTHER" id="PTHR21058:SF0">
    <property type="entry name" value="6,7-DIMETHYL-8-RIBITYLLUMAZINE SYNTHASE"/>
    <property type="match status" value="1"/>
</dbReference>
<dbReference type="GO" id="GO:0000906">
    <property type="term" value="F:6,7-dimethyl-8-ribityllumazine synthase activity"/>
    <property type="evidence" value="ECO:0007669"/>
    <property type="project" value="UniProtKB-EC"/>
</dbReference>
<dbReference type="PANTHER" id="PTHR21058">
    <property type="entry name" value="6,7-DIMETHYL-8-RIBITYLLUMAZINE SYNTHASE DMRL SYNTHASE LUMAZINE SYNTHASE"/>
    <property type="match status" value="1"/>
</dbReference>
<evidence type="ECO:0000256" key="4">
    <source>
        <dbReference type="ARBA" id="ARBA00022619"/>
    </source>
</evidence>
<keyword evidence="8" id="KW-0732">Signal</keyword>
<dbReference type="EC" id="2.5.1.78" evidence="3 7"/>
<evidence type="ECO:0000256" key="8">
    <source>
        <dbReference type="SAM" id="SignalP"/>
    </source>
</evidence>
<dbReference type="InterPro" id="IPR036467">
    <property type="entry name" value="LS/RS_sf"/>
</dbReference>
<feature type="chain" id="PRO_5031143267" description="6,7-dimethyl-8-ribityllumazine synthase" evidence="8">
    <location>
        <begin position="21"/>
        <end position="235"/>
    </location>
</feature>
<evidence type="ECO:0000256" key="2">
    <source>
        <dbReference type="ARBA" id="ARBA00007424"/>
    </source>
</evidence>
<proteinExistence type="inferred from homology"/>
<dbReference type="CDD" id="cd09209">
    <property type="entry name" value="Lumazine_synthase-I"/>
    <property type="match status" value="1"/>
</dbReference>
<reference evidence="9" key="1">
    <citation type="submission" date="2021-01" db="EMBL/GenBank/DDBJ databases">
        <authorList>
            <person name="Corre E."/>
            <person name="Pelletier E."/>
            <person name="Niang G."/>
            <person name="Scheremetjew M."/>
            <person name="Finn R."/>
            <person name="Kale V."/>
            <person name="Holt S."/>
            <person name="Cochrane G."/>
            <person name="Meng A."/>
            <person name="Brown T."/>
            <person name="Cohen L."/>
        </authorList>
    </citation>
    <scope>NUCLEOTIDE SEQUENCE</scope>
    <source>
        <strain evidence="9">CCMP441</strain>
    </source>
</reference>
<dbReference type="HAMAP" id="MF_00178">
    <property type="entry name" value="Lumazine_synth"/>
    <property type="match status" value="1"/>
</dbReference>
<dbReference type="InterPro" id="IPR002180">
    <property type="entry name" value="LS/RS"/>
</dbReference>
<evidence type="ECO:0000313" key="9">
    <source>
        <dbReference type="EMBL" id="CAD8742833.1"/>
    </source>
</evidence>
<gene>
    <name evidence="9" type="ORF">HAND1043_LOCUS9327</name>
</gene>
<evidence type="ECO:0000256" key="7">
    <source>
        <dbReference type="RuleBase" id="RU003795"/>
    </source>
</evidence>
<dbReference type="SUPFAM" id="SSF52121">
    <property type="entry name" value="Lumazine synthase"/>
    <property type="match status" value="1"/>
</dbReference>
<keyword evidence="5 7" id="KW-0808">Transferase</keyword>
<dbReference type="GO" id="GO:0009231">
    <property type="term" value="P:riboflavin biosynthetic process"/>
    <property type="evidence" value="ECO:0007669"/>
    <property type="project" value="UniProtKB-UniPathway"/>
</dbReference>
<name>A0A7S0TRQ1_HEMAN</name>
<dbReference type="Gene3D" id="3.40.50.960">
    <property type="entry name" value="Lumazine/riboflavin synthase"/>
    <property type="match status" value="1"/>
</dbReference>
<dbReference type="NCBIfam" id="TIGR00114">
    <property type="entry name" value="lumazine-synth"/>
    <property type="match status" value="1"/>
</dbReference>
<feature type="signal peptide" evidence="8">
    <location>
        <begin position="1"/>
        <end position="20"/>
    </location>
</feature>
<evidence type="ECO:0000256" key="5">
    <source>
        <dbReference type="ARBA" id="ARBA00022679"/>
    </source>
</evidence>
<sequence length="235" mass="24916">MFAKTAFGIALLSVIAPCDAFAPSSLIPGRLSSHSAALTHGARSSAFPTGPSLRTTPTLASPQMATKGIDFPALDGKETRVGIVYTRWNAEVVDKLRDGSKKGLTDICGVQADNIVEFEVPGAWELPVAARYMALTQKVDAVIAIGVLVKGETDHYDMIKDAACSALMTLQLETGIPVLNGILGCHDMSQAEARATGDNNHGVWWGQTAVEMALLRATQMGKVSADGEVKKKVMF</sequence>
<accession>A0A7S0TRQ1</accession>
<keyword evidence="4 7" id="KW-0686">Riboflavin biosynthesis</keyword>
<dbReference type="InterPro" id="IPR034964">
    <property type="entry name" value="LS"/>
</dbReference>
<evidence type="ECO:0000256" key="6">
    <source>
        <dbReference type="ARBA" id="ARBA00048785"/>
    </source>
</evidence>
<dbReference type="EMBL" id="HBFK01015230">
    <property type="protein sequence ID" value="CAD8742833.1"/>
    <property type="molecule type" value="Transcribed_RNA"/>
</dbReference>
<evidence type="ECO:0000256" key="3">
    <source>
        <dbReference type="ARBA" id="ARBA00012664"/>
    </source>
</evidence>
<comment type="catalytic activity">
    <reaction evidence="6 7">
        <text>(2S)-2-hydroxy-3-oxobutyl phosphate + 5-amino-6-(D-ribitylamino)uracil = 6,7-dimethyl-8-(1-D-ribityl)lumazine + phosphate + 2 H2O + H(+)</text>
        <dbReference type="Rhea" id="RHEA:26152"/>
        <dbReference type="ChEBI" id="CHEBI:15377"/>
        <dbReference type="ChEBI" id="CHEBI:15378"/>
        <dbReference type="ChEBI" id="CHEBI:15934"/>
        <dbReference type="ChEBI" id="CHEBI:43474"/>
        <dbReference type="ChEBI" id="CHEBI:58201"/>
        <dbReference type="ChEBI" id="CHEBI:58830"/>
        <dbReference type="EC" id="2.5.1.78"/>
    </reaction>
</comment>
<organism evidence="9">
    <name type="scientific">Hemiselmis andersenii</name>
    <name type="common">Cryptophyte alga</name>
    <dbReference type="NCBI Taxonomy" id="464988"/>
    <lineage>
        <taxon>Eukaryota</taxon>
        <taxon>Cryptophyceae</taxon>
        <taxon>Cryptomonadales</taxon>
        <taxon>Hemiselmidaceae</taxon>
        <taxon>Hemiselmis</taxon>
    </lineage>
</organism>
<dbReference type="AlphaFoldDB" id="A0A7S0TRQ1"/>
<dbReference type="UniPathway" id="UPA00275">
    <property type="reaction ID" value="UER00404"/>
</dbReference>